<evidence type="ECO:0000259" key="6">
    <source>
        <dbReference type="SMART" id="SM01155"/>
    </source>
</evidence>
<proteinExistence type="inferred from homology"/>
<dbReference type="PANTHER" id="PTHR32035:SF3">
    <property type="entry name" value="SMALL RIBOSOMAL SUBUNIT PROTEIN MS38"/>
    <property type="match status" value="1"/>
</dbReference>
<evidence type="ECO:0000256" key="4">
    <source>
        <dbReference type="ARBA" id="ARBA00035682"/>
    </source>
</evidence>
<evidence type="ECO:0000313" key="7">
    <source>
        <dbReference type="EMBL" id="TYH40097.1"/>
    </source>
</evidence>
<evidence type="ECO:0000256" key="3">
    <source>
        <dbReference type="ARBA" id="ARBA00035647"/>
    </source>
</evidence>
<evidence type="ECO:0000256" key="5">
    <source>
        <dbReference type="SAM" id="MobiDB-lite"/>
    </source>
</evidence>
<feature type="domain" description="Ribosomal protein mS38 C-terminal" evidence="6">
    <location>
        <begin position="107"/>
        <end position="136"/>
    </location>
</feature>
<accession>A0A5D2IC41</accession>
<comment type="subcellular location">
    <subcellularLocation>
        <location evidence="1">Mitochondrion</location>
    </subcellularLocation>
</comment>
<feature type="compositionally biased region" description="Basic residues" evidence="5">
    <location>
        <begin position="112"/>
        <end position="137"/>
    </location>
</feature>
<comment type="similarity">
    <text evidence="3">Belongs to the mitochondrion-specific ribosomal protein mS38 family.</text>
</comment>
<keyword evidence="8" id="KW-1185">Reference proteome</keyword>
<dbReference type="SMART" id="SM01155">
    <property type="entry name" value="DUF1713"/>
    <property type="match status" value="1"/>
</dbReference>
<dbReference type="Proteomes" id="UP000322667">
    <property type="component" value="Chromosome D12"/>
</dbReference>
<evidence type="ECO:0000256" key="2">
    <source>
        <dbReference type="ARBA" id="ARBA00023128"/>
    </source>
</evidence>
<dbReference type="EMBL" id="CM017634">
    <property type="protein sequence ID" value="TYH40097.1"/>
    <property type="molecule type" value="Genomic_DNA"/>
</dbReference>
<protein>
    <recommendedName>
        <fullName evidence="4">Small ribosomal subunit protein mS38</fullName>
    </recommendedName>
</protein>
<dbReference type="PANTHER" id="PTHR32035">
    <property type="entry name" value="AURORA KINASE A-INTERACTING PROTEIN"/>
    <property type="match status" value="1"/>
</dbReference>
<keyword evidence="2" id="KW-0496">Mitochondrion</keyword>
<feature type="region of interest" description="Disordered" evidence="5">
    <location>
        <begin position="94"/>
        <end position="137"/>
    </location>
</feature>
<sequence>MAYLMHKLFKNKSTQRFILSLKTSQHQHRLSKLSPSLISQQTHHFSLIQPKNSLENDKSTEPLKLYPSFPFGYLLNPVSSIGFDPMAIMEVEEGEAETEDDNTGKVWADSVKKKRKRKRKMNKHKYKKLRKRLRRKT</sequence>
<dbReference type="InterPro" id="IPR013177">
    <property type="entry name" value="Ribosomal_mS38_C"/>
</dbReference>
<gene>
    <name evidence="7" type="ORF">ES332_D12G223300v1</name>
</gene>
<evidence type="ECO:0000313" key="8">
    <source>
        <dbReference type="Proteomes" id="UP000322667"/>
    </source>
</evidence>
<reference evidence="7 8" key="1">
    <citation type="submission" date="2019-07" db="EMBL/GenBank/DDBJ databases">
        <title>WGS assembly of Gossypium tomentosum.</title>
        <authorList>
            <person name="Chen Z.J."/>
            <person name="Sreedasyam A."/>
            <person name="Ando A."/>
            <person name="Song Q."/>
            <person name="De L."/>
            <person name="Hulse-Kemp A."/>
            <person name="Ding M."/>
            <person name="Ye W."/>
            <person name="Kirkbride R."/>
            <person name="Jenkins J."/>
            <person name="Plott C."/>
            <person name="Lovell J."/>
            <person name="Lin Y.-M."/>
            <person name="Vaughn R."/>
            <person name="Liu B."/>
            <person name="Li W."/>
            <person name="Simpson S."/>
            <person name="Scheffler B."/>
            <person name="Saski C."/>
            <person name="Grover C."/>
            <person name="Hu G."/>
            <person name="Conover J."/>
            <person name="Carlson J."/>
            <person name="Shu S."/>
            <person name="Boston L."/>
            <person name="Williams M."/>
            <person name="Peterson D."/>
            <person name="Mcgee K."/>
            <person name="Jones D."/>
            <person name="Wendel J."/>
            <person name="Stelly D."/>
            <person name="Grimwood J."/>
            <person name="Schmutz J."/>
        </authorList>
    </citation>
    <scope>NUCLEOTIDE SEQUENCE [LARGE SCALE GENOMIC DNA]</scope>
    <source>
        <strain evidence="7">7179.01</strain>
    </source>
</reference>
<dbReference type="AlphaFoldDB" id="A0A5D2IC41"/>
<evidence type="ECO:0000256" key="1">
    <source>
        <dbReference type="ARBA" id="ARBA00004173"/>
    </source>
</evidence>
<dbReference type="GO" id="GO:0005739">
    <property type="term" value="C:mitochondrion"/>
    <property type="evidence" value="ECO:0007669"/>
    <property type="project" value="UniProtKB-SubCell"/>
</dbReference>
<organism evidence="7 8">
    <name type="scientific">Gossypium tomentosum</name>
    <name type="common">Hawaiian cotton</name>
    <name type="synonym">Gossypium sandvicense</name>
    <dbReference type="NCBI Taxonomy" id="34277"/>
    <lineage>
        <taxon>Eukaryota</taxon>
        <taxon>Viridiplantae</taxon>
        <taxon>Streptophyta</taxon>
        <taxon>Embryophyta</taxon>
        <taxon>Tracheophyta</taxon>
        <taxon>Spermatophyta</taxon>
        <taxon>Magnoliopsida</taxon>
        <taxon>eudicotyledons</taxon>
        <taxon>Gunneridae</taxon>
        <taxon>Pentapetalae</taxon>
        <taxon>rosids</taxon>
        <taxon>malvids</taxon>
        <taxon>Malvales</taxon>
        <taxon>Malvaceae</taxon>
        <taxon>Malvoideae</taxon>
        <taxon>Gossypium</taxon>
    </lineage>
</organism>
<name>A0A5D2IC41_GOSTO</name>